<dbReference type="GeneID" id="24138303"/>
<dbReference type="EMBL" id="KK583570">
    <property type="protein sequence ID" value="KDO17780.1"/>
    <property type="molecule type" value="Genomic_DNA"/>
</dbReference>
<evidence type="ECO:0008006" key="3">
    <source>
        <dbReference type="Google" id="ProtNLM"/>
    </source>
</evidence>
<keyword evidence="2" id="KW-1185">Reference proteome</keyword>
<reference evidence="1 2" key="1">
    <citation type="journal article" date="2013" name="PLoS Genet.">
        <title>Distinctive expansion of potential virulence genes in the genome of the oomycete fish pathogen Saprolegnia parasitica.</title>
        <authorList>
            <person name="Jiang R.H."/>
            <person name="de Bruijn I."/>
            <person name="Haas B.J."/>
            <person name="Belmonte R."/>
            <person name="Lobach L."/>
            <person name="Christie J."/>
            <person name="van den Ackerveken G."/>
            <person name="Bottin A."/>
            <person name="Bulone V."/>
            <person name="Diaz-Moreno S.M."/>
            <person name="Dumas B."/>
            <person name="Fan L."/>
            <person name="Gaulin E."/>
            <person name="Govers F."/>
            <person name="Grenville-Briggs L.J."/>
            <person name="Horner N.R."/>
            <person name="Levin J.Z."/>
            <person name="Mammella M."/>
            <person name="Meijer H.J."/>
            <person name="Morris P."/>
            <person name="Nusbaum C."/>
            <person name="Oome S."/>
            <person name="Phillips A.J."/>
            <person name="van Rooyen D."/>
            <person name="Rzeszutek E."/>
            <person name="Saraiva M."/>
            <person name="Secombes C.J."/>
            <person name="Seidl M.F."/>
            <person name="Snel B."/>
            <person name="Stassen J.H."/>
            <person name="Sykes S."/>
            <person name="Tripathy S."/>
            <person name="van den Berg H."/>
            <person name="Vega-Arreguin J.C."/>
            <person name="Wawra S."/>
            <person name="Young S.K."/>
            <person name="Zeng Q."/>
            <person name="Dieguez-Uribeondo J."/>
            <person name="Russ C."/>
            <person name="Tyler B.M."/>
            <person name="van West P."/>
        </authorList>
    </citation>
    <scope>NUCLEOTIDE SEQUENCE [LARGE SCALE GENOMIC DNA]</scope>
    <source>
        <strain evidence="1 2">CBS 223.65</strain>
    </source>
</reference>
<gene>
    <name evidence="1" type="ORF">SPRG_16707</name>
</gene>
<dbReference type="KEGG" id="spar:SPRG_16707"/>
<dbReference type="VEuPathDB" id="FungiDB:SPRG_16707"/>
<evidence type="ECO:0000313" key="2">
    <source>
        <dbReference type="Proteomes" id="UP000030745"/>
    </source>
</evidence>
<sequence length="216" mass="23065">MSGAPQHVAEETHRLLHQLPAAVAALDRDTTMWDKSTVHAGATIDVSLHLPPHKSVAARIQMDIALSPDAAYAALGNALDLYGPLGYVFGHSACTLHQSGRASIVQATYRIRGAKPRRAMLLQATSAYTMAVASLHWEEALLWSREATATLDTSYTPLVVYPSGWVVRPGATPASATVTLLVHVDVGGLAQTLLRTLAPSTMLCLLVDDLRAVLRA</sequence>
<dbReference type="Proteomes" id="UP000030745">
    <property type="component" value="Unassembled WGS sequence"/>
</dbReference>
<name>A0A067BM24_SAPPC</name>
<proteinExistence type="predicted"/>
<dbReference type="RefSeq" id="XP_012211517.1">
    <property type="nucleotide sequence ID" value="XM_012356127.1"/>
</dbReference>
<accession>A0A067BM24</accession>
<evidence type="ECO:0000313" key="1">
    <source>
        <dbReference type="EMBL" id="KDO17780.1"/>
    </source>
</evidence>
<dbReference type="AlphaFoldDB" id="A0A067BM24"/>
<organism evidence="1 2">
    <name type="scientific">Saprolegnia parasitica (strain CBS 223.65)</name>
    <dbReference type="NCBI Taxonomy" id="695850"/>
    <lineage>
        <taxon>Eukaryota</taxon>
        <taxon>Sar</taxon>
        <taxon>Stramenopiles</taxon>
        <taxon>Oomycota</taxon>
        <taxon>Saprolegniomycetes</taxon>
        <taxon>Saprolegniales</taxon>
        <taxon>Saprolegniaceae</taxon>
        <taxon>Saprolegnia</taxon>
    </lineage>
</organism>
<protein>
    <recommendedName>
        <fullName evidence="3">START domain-containing protein</fullName>
    </recommendedName>
</protein>